<dbReference type="PANTHER" id="PTHR47043">
    <property type="entry name" value="UDP-N-ACETYLGLUCOSAMINE TRANSFERASE SUBUNIT ALG13"/>
    <property type="match status" value="1"/>
</dbReference>
<dbReference type="PANTHER" id="PTHR47043:SF1">
    <property type="entry name" value="UDP-N-ACETYLGLUCOSAMINE TRANSFERASE SUBUNIT ALG13"/>
    <property type="match status" value="1"/>
</dbReference>
<accession>A0ABR1EYC4</accession>
<organism evidence="9 10">
    <name type="scientific">Myxozyma melibiosi</name>
    <dbReference type="NCBI Taxonomy" id="54550"/>
    <lineage>
        <taxon>Eukaryota</taxon>
        <taxon>Fungi</taxon>
        <taxon>Dikarya</taxon>
        <taxon>Ascomycota</taxon>
        <taxon>Saccharomycotina</taxon>
        <taxon>Lipomycetes</taxon>
        <taxon>Lipomycetales</taxon>
        <taxon>Lipomycetaceae</taxon>
        <taxon>Myxozyma</taxon>
    </lineage>
</organism>
<gene>
    <name evidence="7" type="primary">ALG13</name>
    <name evidence="9" type="ORF">BZA70DRAFT_285561</name>
</gene>
<dbReference type="SUPFAM" id="SSF53756">
    <property type="entry name" value="UDP-Glycosyltransferase/glycogen phosphorylase"/>
    <property type="match status" value="1"/>
</dbReference>
<dbReference type="EMBL" id="JBBJBU010000016">
    <property type="protein sequence ID" value="KAK7202609.1"/>
    <property type="molecule type" value="Genomic_DNA"/>
</dbReference>
<comment type="subcellular location">
    <subcellularLocation>
        <location evidence="7">Endoplasmic reticulum</location>
    </subcellularLocation>
</comment>
<comment type="subunit">
    <text evidence="1 7">Heterodimer with ALG14 to form a functional enzyme.</text>
</comment>
<dbReference type="Pfam" id="PF04101">
    <property type="entry name" value="Glyco_tran_28_C"/>
    <property type="match status" value="1"/>
</dbReference>
<dbReference type="Gene3D" id="3.40.50.2000">
    <property type="entry name" value="Glycogen Phosphorylase B"/>
    <property type="match status" value="1"/>
</dbReference>
<sequence length="180" mass="19268">MTTQKLLICTGATYPFDALFESILRSADVLSYLTAELKITHVRVQYGPSSSSKVKFEKALAEVDAGIQVSGFGMTERMADEIADCDVVVSHAGTGTILDTLRSKSPPKLLVVPNPVLMHGHQAEIANALEDLGCLVSASDVSSSGILTALKKLAEKKLRALPERTSLADRIDYEAGTLYA</sequence>
<evidence type="ECO:0000256" key="2">
    <source>
        <dbReference type="ARBA" id="ARBA00012614"/>
    </source>
</evidence>
<evidence type="ECO:0000313" key="9">
    <source>
        <dbReference type="EMBL" id="KAK7202609.1"/>
    </source>
</evidence>
<comment type="catalytic activity">
    <reaction evidence="6">
        <text>an N-acetyl-alpha-D-glucosaminyl-diphospho-di-trans,poly-cis-dolichol + UDP-N-acetyl-alpha-D-glucosamine = an N,N'-diacetylchitobiosyl-diphospho-di-trans,poly-cis-dolichol + UDP + H(+)</text>
        <dbReference type="Rhea" id="RHEA:23380"/>
        <dbReference type="Rhea" id="RHEA-COMP:19507"/>
        <dbReference type="Rhea" id="RHEA-COMP:19510"/>
        <dbReference type="ChEBI" id="CHEBI:15378"/>
        <dbReference type="ChEBI" id="CHEBI:57269"/>
        <dbReference type="ChEBI" id="CHEBI:57705"/>
        <dbReference type="ChEBI" id="CHEBI:58223"/>
        <dbReference type="ChEBI" id="CHEBI:58427"/>
        <dbReference type="EC" id="2.4.1.141"/>
    </reaction>
</comment>
<evidence type="ECO:0000256" key="4">
    <source>
        <dbReference type="ARBA" id="ARBA00024804"/>
    </source>
</evidence>
<dbReference type="EC" id="2.4.1.141" evidence="2 7"/>
<dbReference type="InterPro" id="IPR007235">
    <property type="entry name" value="Glyco_trans_28_C"/>
</dbReference>
<evidence type="ECO:0000313" key="10">
    <source>
        <dbReference type="Proteomes" id="UP001498771"/>
    </source>
</evidence>
<reference evidence="9 10" key="1">
    <citation type="submission" date="2024-03" db="EMBL/GenBank/DDBJ databases">
        <title>Genome-scale model development and genomic sequencing of the oleaginous clade Lipomyces.</title>
        <authorList>
            <consortium name="Lawrence Berkeley National Laboratory"/>
            <person name="Czajka J.J."/>
            <person name="Han Y."/>
            <person name="Kim J."/>
            <person name="Mondo S.J."/>
            <person name="Hofstad B.A."/>
            <person name="Robles A."/>
            <person name="Haridas S."/>
            <person name="Riley R."/>
            <person name="LaButti K."/>
            <person name="Pangilinan J."/>
            <person name="Andreopoulos W."/>
            <person name="Lipzen A."/>
            <person name="Yan J."/>
            <person name="Wang M."/>
            <person name="Ng V."/>
            <person name="Grigoriev I.V."/>
            <person name="Spatafora J.W."/>
            <person name="Magnuson J.K."/>
            <person name="Baker S.E."/>
            <person name="Pomraning K.R."/>
        </authorList>
    </citation>
    <scope>NUCLEOTIDE SEQUENCE [LARGE SCALE GENOMIC DNA]</scope>
    <source>
        <strain evidence="9 10">Phaff 52-87</strain>
    </source>
</reference>
<evidence type="ECO:0000256" key="5">
    <source>
        <dbReference type="ARBA" id="ARBA00032061"/>
    </source>
</evidence>
<feature type="domain" description="Glycosyl transferase family 28 C-terminal" evidence="8">
    <location>
        <begin position="13"/>
        <end position="163"/>
    </location>
</feature>
<protein>
    <recommendedName>
        <fullName evidence="3 7">UDP-N-acetylglucosamine transferase subunit ALG13</fullName>
        <ecNumber evidence="2 7">2.4.1.141</ecNumber>
    </recommendedName>
    <alternativeName>
        <fullName evidence="5 7">Asparagine-linked glycosylation protein 13</fullName>
    </alternativeName>
</protein>
<comment type="caution">
    <text evidence="9">The sequence shown here is derived from an EMBL/GenBank/DDBJ whole genome shotgun (WGS) entry which is preliminary data.</text>
</comment>
<keyword evidence="7" id="KW-0328">Glycosyltransferase</keyword>
<dbReference type="Proteomes" id="UP001498771">
    <property type="component" value="Unassembled WGS sequence"/>
</dbReference>
<proteinExistence type="inferred from homology"/>
<evidence type="ECO:0000259" key="8">
    <source>
        <dbReference type="Pfam" id="PF04101"/>
    </source>
</evidence>
<evidence type="ECO:0000256" key="3">
    <source>
        <dbReference type="ARBA" id="ARBA00017468"/>
    </source>
</evidence>
<evidence type="ECO:0000256" key="6">
    <source>
        <dbReference type="ARBA" id="ARBA00048184"/>
    </source>
</evidence>
<keyword evidence="7" id="KW-0256">Endoplasmic reticulum</keyword>
<name>A0ABR1EYC4_9ASCO</name>
<keyword evidence="7" id="KW-0808">Transferase</keyword>
<dbReference type="RefSeq" id="XP_064765642.1">
    <property type="nucleotide sequence ID" value="XM_064913753.1"/>
</dbReference>
<dbReference type="GeneID" id="90039265"/>
<comment type="function">
    <text evidence="4 7">Involved in protein N-glycosylation. Essential for the second step of the dolichol-linked oligosaccharide pathway.</text>
</comment>
<dbReference type="InterPro" id="IPR052474">
    <property type="entry name" value="UDP-GlcNAc_transferase"/>
</dbReference>
<keyword evidence="10" id="KW-1185">Reference proteome</keyword>
<evidence type="ECO:0000256" key="7">
    <source>
        <dbReference type="RuleBase" id="RU362128"/>
    </source>
</evidence>
<evidence type="ECO:0000256" key="1">
    <source>
        <dbReference type="ARBA" id="ARBA00011198"/>
    </source>
</evidence>
<comment type="similarity">
    <text evidence="7">Belongs to the glycosyltransferase 28 family.</text>
</comment>